<protein>
    <recommendedName>
        <fullName evidence="3">HNH endonuclease</fullName>
    </recommendedName>
</protein>
<keyword evidence="2" id="KW-1185">Reference proteome</keyword>
<dbReference type="RefSeq" id="WP_055062638.1">
    <property type="nucleotide sequence ID" value="NZ_CVRQ01000048.1"/>
</dbReference>
<proteinExistence type="predicted"/>
<gene>
    <name evidence="1" type="ORF">T1815_27601</name>
</gene>
<organism evidence="1 2">
    <name type="scientific">Agathobacter rectalis</name>
    <dbReference type="NCBI Taxonomy" id="39491"/>
    <lineage>
        <taxon>Bacteria</taxon>
        <taxon>Bacillati</taxon>
        <taxon>Bacillota</taxon>
        <taxon>Clostridia</taxon>
        <taxon>Lachnospirales</taxon>
        <taxon>Lachnospiraceae</taxon>
        <taxon>Agathobacter</taxon>
    </lineage>
</organism>
<name>A0A0M6WVD7_9FIRM</name>
<accession>A0A0M6WVD7</accession>
<dbReference type="Proteomes" id="UP000049472">
    <property type="component" value="Unassembled WGS sequence"/>
</dbReference>
<dbReference type="AlphaFoldDB" id="A0A0M6WVD7"/>
<evidence type="ECO:0008006" key="3">
    <source>
        <dbReference type="Google" id="ProtNLM"/>
    </source>
</evidence>
<sequence>MPKYTKYLEFSQKERTAIRERDNYMCIFCQAGYKMPSAADPEMDITDTMHYIPRSSMGLGIRQNGAVGCRYHHHMLDNGNGGNRKEMLGMFRAYLDEFYPDFTDTERKYDKWSFLKEKPYV</sequence>
<evidence type="ECO:0000313" key="1">
    <source>
        <dbReference type="EMBL" id="CRL41712.1"/>
    </source>
</evidence>
<evidence type="ECO:0000313" key="2">
    <source>
        <dbReference type="Proteomes" id="UP000049472"/>
    </source>
</evidence>
<dbReference type="EMBL" id="CVRQ01000048">
    <property type="protein sequence ID" value="CRL41712.1"/>
    <property type="molecule type" value="Genomic_DNA"/>
</dbReference>
<reference evidence="2" key="1">
    <citation type="submission" date="2015-05" db="EMBL/GenBank/DDBJ databases">
        <authorList>
            <consortium name="Pathogen Informatics"/>
        </authorList>
    </citation>
    <scope>NUCLEOTIDE SEQUENCE [LARGE SCALE GENOMIC DNA]</scope>
    <source>
        <strain evidence="2">T1-815</strain>
    </source>
</reference>